<dbReference type="STRING" id="1122252.SAMN05660443_0850"/>
<evidence type="ECO:0000256" key="1">
    <source>
        <dbReference type="SAM" id="SignalP"/>
    </source>
</evidence>
<evidence type="ECO:0000313" key="3">
    <source>
        <dbReference type="Proteomes" id="UP000199058"/>
    </source>
</evidence>
<evidence type="ECO:0000313" key="2">
    <source>
        <dbReference type="EMBL" id="SFB90570.1"/>
    </source>
</evidence>
<dbReference type="AlphaFoldDB" id="A0A1I1F074"/>
<dbReference type="SUPFAM" id="SSF53850">
    <property type="entry name" value="Periplasmic binding protein-like II"/>
    <property type="match status" value="1"/>
</dbReference>
<sequence length="294" mass="33448">MISLLSRQLFVVCFFLCLSFSTHAQKLKIAQEHTDLSPFNLLIQVLEKALAQHTENAHLYWVDSSDLVQARALTRLESCDAPFDIYFSGYDANREERLLQVEVPLTLGLLGARGFVTTKTQQQTLQATHPQEWIIGSGLGWPDTAIMLSEGYQVSQAPYENLWKMLETERIQVFQRGLQEAQLEIAQLGDQFVLIERTVMLYPLASFLYVSPCRPDLHRLLEETLIKSHQSGQTQATIRSDPQAAYALSLLSDPNVEHLILSNPLVSDPFIALAQNYFLKEIRALLWPEKDFNN</sequence>
<proteinExistence type="predicted"/>
<accession>A0A1I1F074</accession>
<feature type="chain" id="PRO_5011486731" description="ABC-type amino acid transport substrate-binding protein" evidence="1">
    <location>
        <begin position="25"/>
        <end position="294"/>
    </location>
</feature>
<dbReference type="OrthoDB" id="547680at2"/>
<name>A0A1I1F074_9GAMM</name>
<dbReference type="EMBL" id="FOLH01000001">
    <property type="protein sequence ID" value="SFB90570.1"/>
    <property type="molecule type" value="Genomic_DNA"/>
</dbReference>
<evidence type="ECO:0008006" key="4">
    <source>
        <dbReference type="Google" id="ProtNLM"/>
    </source>
</evidence>
<keyword evidence="3" id="KW-1185">Reference proteome</keyword>
<dbReference type="RefSeq" id="WP_091959579.1">
    <property type="nucleotide sequence ID" value="NZ_FOLH01000001.1"/>
</dbReference>
<gene>
    <name evidence="2" type="ORF">SAMN05660443_0850</name>
</gene>
<organism evidence="2 3">
    <name type="scientific">Marinospirillum celere</name>
    <dbReference type="NCBI Taxonomy" id="1122252"/>
    <lineage>
        <taxon>Bacteria</taxon>
        <taxon>Pseudomonadati</taxon>
        <taxon>Pseudomonadota</taxon>
        <taxon>Gammaproteobacteria</taxon>
        <taxon>Oceanospirillales</taxon>
        <taxon>Oceanospirillaceae</taxon>
        <taxon>Marinospirillum</taxon>
    </lineage>
</organism>
<keyword evidence="1" id="KW-0732">Signal</keyword>
<feature type="signal peptide" evidence="1">
    <location>
        <begin position="1"/>
        <end position="24"/>
    </location>
</feature>
<reference evidence="2 3" key="1">
    <citation type="submission" date="2016-10" db="EMBL/GenBank/DDBJ databases">
        <authorList>
            <person name="de Groot N.N."/>
        </authorList>
    </citation>
    <scope>NUCLEOTIDE SEQUENCE [LARGE SCALE GENOMIC DNA]</scope>
    <source>
        <strain evidence="2 3">DSM 18438</strain>
    </source>
</reference>
<dbReference type="Proteomes" id="UP000199058">
    <property type="component" value="Unassembled WGS sequence"/>
</dbReference>
<protein>
    <recommendedName>
        <fullName evidence="4">ABC-type amino acid transport substrate-binding protein</fullName>
    </recommendedName>
</protein>